<evidence type="ECO:0000256" key="1">
    <source>
        <dbReference type="SAM" id="MobiDB-lite"/>
    </source>
</evidence>
<feature type="region of interest" description="Disordered" evidence="1">
    <location>
        <begin position="51"/>
        <end position="89"/>
    </location>
</feature>
<reference evidence="2 3" key="1">
    <citation type="submission" date="2020-08" db="EMBL/GenBank/DDBJ databases">
        <authorList>
            <person name="Newling K."/>
            <person name="Davey J."/>
            <person name="Forrester S."/>
        </authorList>
    </citation>
    <scope>NUCLEOTIDE SEQUENCE [LARGE SCALE GENOMIC DNA]</scope>
    <source>
        <strain evidence="3">Crithidia deanei Carvalho (ATCC PRA-265)</strain>
    </source>
</reference>
<evidence type="ECO:0000313" key="2">
    <source>
        <dbReference type="EMBL" id="CAD2213974.1"/>
    </source>
</evidence>
<keyword evidence="3" id="KW-1185">Reference proteome</keyword>
<dbReference type="AlphaFoldDB" id="A0A7G2C438"/>
<dbReference type="VEuPathDB" id="TriTrypDB:ADEAN_000141800"/>
<protein>
    <submittedName>
        <fullName evidence="2">Uncharacterized protein</fullName>
    </submittedName>
</protein>
<feature type="compositionally biased region" description="Polar residues" evidence="1">
    <location>
        <begin position="80"/>
        <end position="89"/>
    </location>
</feature>
<evidence type="ECO:0000313" key="3">
    <source>
        <dbReference type="Proteomes" id="UP000515908"/>
    </source>
</evidence>
<sequence length="180" mass="19607">MSFSSLPSVTETNAYDSQSRYQSNAILLEEHCLPQRTPATTLTSILRPSSYLSPLQPKLPTSGGPRRGSTSIVLPGMGTGSDNGLSEHSTASLLLPPLSDHRRRTVTVEATPPVSHHRRTNTYTIGEWNPDTFVAGPPPEATTPPLTATKSPYELSSDEFYSLTSAVKLPRRYGKFSSYK</sequence>
<organism evidence="2 3">
    <name type="scientific">Angomonas deanei</name>
    <dbReference type="NCBI Taxonomy" id="59799"/>
    <lineage>
        <taxon>Eukaryota</taxon>
        <taxon>Discoba</taxon>
        <taxon>Euglenozoa</taxon>
        <taxon>Kinetoplastea</taxon>
        <taxon>Metakinetoplastina</taxon>
        <taxon>Trypanosomatida</taxon>
        <taxon>Trypanosomatidae</taxon>
        <taxon>Strigomonadinae</taxon>
        <taxon>Angomonas</taxon>
    </lineage>
</organism>
<accession>A0A7G2C438</accession>
<dbReference type="Proteomes" id="UP000515908">
    <property type="component" value="Chromosome 02"/>
</dbReference>
<name>A0A7G2C438_9TRYP</name>
<proteinExistence type="predicted"/>
<dbReference type="EMBL" id="LR877146">
    <property type="protein sequence ID" value="CAD2213974.1"/>
    <property type="molecule type" value="Genomic_DNA"/>
</dbReference>
<gene>
    <name evidence="2" type="ORF">ADEAN_000141800</name>
</gene>